<gene>
    <name evidence="2" type="ORF">AB835_05845</name>
</gene>
<comment type="caution">
    <text evidence="2">The sequence shown here is derived from an EMBL/GenBank/DDBJ whole genome shotgun (WGS) entry which is preliminary data.</text>
</comment>
<dbReference type="GO" id="GO:0016787">
    <property type="term" value="F:hydrolase activity"/>
    <property type="evidence" value="ECO:0007669"/>
    <property type="project" value="InterPro"/>
</dbReference>
<evidence type="ECO:0000259" key="1">
    <source>
        <dbReference type="Pfam" id="PF00149"/>
    </source>
</evidence>
<dbReference type="SUPFAM" id="SSF56300">
    <property type="entry name" value="Metallo-dependent phosphatases"/>
    <property type="match status" value="1"/>
</dbReference>
<dbReference type="PANTHER" id="PTHR37844">
    <property type="entry name" value="SER/THR PROTEIN PHOSPHATASE SUPERFAMILY (AFU_ORTHOLOGUE AFUA_1G14840)"/>
    <property type="match status" value="1"/>
</dbReference>
<reference evidence="2 3" key="1">
    <citation type="journal article" date="2016" name="Appl. Environ. Microbiol.">
        <title>Lack of Overt Genome Reduction in the Bryostatin-Producing Bryozoan Symbiont "Candidatus Endobugula sertula".</title>
        <authorList>
            <person name="Miller I.J."/>
            <person name="Vanee N."/>
            <person name="Fong S.S."/>
            <person name="Lim-Fong G.E."/>
            <person name="Kwan J.C."/>
        </authorList>
    </citation>
    <scope>NUCLEOTIDE SEQUENCE [LARGE SCALE GENOMIC DNA]</scope>
    <source>
        <strain evidence="2">AB1-4</strain>
    </source>
</reference>
<dbReference type="AlphaFoldDB" id="A0A1D2QR77"/>
<dbReference type="EMBL" id="MDLC01000015">
    <property type="protein sequence ID" value="ODS24043.1"/>
    <property type="molecule type" value="Genomic_DNA"/>
</dbReference>
<name>A0A1D2QR77_9GAMM</name>
<feature type="domain" description="Calcineurin-like phosphoesterase" evidence="1">
    <location>
        <begin position="1"/>
        <end position="214"/>
    </location>
</feature>
<dbReference type="STRING" id="62101.AB835_05845"/>
<evidence type="ECO:0000313" key="3">
    <source>
        <dbReference type="Proteomes" id="UP000242502"/>
    </source>
</evidence>
<evidence type="ECO:0000313" key="2">
    <source>
        <dbReference type="EMBL" id="ODS24043.1"/>
    </source>
</evidence>
<dbReference type="Gene3D" id="3.60.21.10">
    <property type="match status" value="1"/>
</dbReference>
<organism evidence="2 3">
    <name type="scientific">Candidatus Endobugula sertula</name>
    <name type="common">Bugula neritina bacterial symbiont</name>
    <dbReference type="NCBI Taxonomy" id="62101"/>
    <lineage>
        <taxon>Bacteria</taxon>
        <taxon>Pseudomonadati</taxon>
        <taxon>Pseudomonadota</taxon>
        <taxon>Gammaproteobacteria</taxon>
        <taxon>Cellvibrionales</taxon>
        <taxon>Cellvibrionaceae</taxon>
        <taxon>Candidatus Endobugula</taxon>
    </lineage>
</organism>
<dbReference type="InterPro" id="IPR004843">
    <property type="entry name" value="Calcineurin-like_PHP"/>
</dbReference>
<dbReference type="Proteomes" id="UP000242502">
    <property type="component" value="Unassembled WGS sequence"/>
</dbReference>
<dbReference type="Pfam" id="PF00149">
    <property type="entry name" value="Metallophos"/>
    <property type="match status" value="1"/>
</dbReference>
<sequence length="248" mass="28555">MKLLILSDLHIEFANLELTLPECDIVILAGDIHVKGKGIEWALKNIPDKPVLYVLGNHEFYGKAYPKYIHEMKAMAKDTNIHILEKELVTLGNINFFGCTLWTDFELFGDPRIAGFHCQQIMNDYKKIRVSPKYSKLRSIDTAIIHKHSLHWLERELTTYKGYKNVVISHHGPSRMSLSEKKASDMTSAAYVSDLDDFILEYSPNLWIHGHLHQSYDYSIGNCRIICNPRGYPDSYNPNFNENLVVTI</sequence>
<accession>A0A1D2QR77</accession>
<proteinExistence type="predicted"/>
<protein>
    <submittedName>
        <fullName evidence="2">Phosphoesterase</fullName>
    </submittedName>
</protein>
<dbReference type="PANTHER" id="PTHR37844:SF2">
    <property type="entry name" value="SER_THR PROTEIN PHOSPHATASE SUPERFAMILY (AFU_ORTHOLOGUE AFUA_1G14840)"/>
    <property type="match status" value="1"/>
</dbReference>
<dbReference type="InterPro" id="IPR029052">
    <property type="entry name" value="Metallo-depent_PP-like"/>
</dbReference>